<keyword evidence="9 13" id="KW-0479">Metal-binding</keyword>
<dbReference type="FunCoup" id="A0A6P8IJT1">
    <property type="interactions" value="719"/>
</dbReference>
<keyword evidence="10 13" id="KW-0660">Purine salvage</keyword>
<dbReference type="InterPro" id="IPR000836">
    <property type="entry name" value="PRTase_dom"/>
</dbReference>
<dbReference type="CDD" id="cd06223">
    <property type="entry name" value="PRTases_typeI"/>
    <property type="match status" value="1"/>
</dbReference>
<evidence type="ECO:0000256" key="13">
    <source>
        <dbReference type="RuleBase" id="RU364099"/>
    </source>
</evidence>
<dbReference type="SUPFAM" id="SSF53271">
    <property type="entry name" value="PRTase-like"/>
    <property type="match status" value="1"/>
</dbReference>
<keyword evidence="8 13" id="KW-0808">Transferase</keyword>
<keyword evidence="7 13" id="KW-0328">Glycosyltransferase</keyword>
<evidence type="ECO:0000256" key="10">
    <source>
        <dbReference type="ARBA" id="ARBA00022726"/>
    </source>
</evidence>
<dbReference type="KEGG" id="aten:116301733"/>
<dbReference type="RefSeq" id="XP_031566703.1">
    <property type="nucleotide sequence ID" value="XM_031710843.1"/>
</dbReference>
<dbReference type="Gene3D" id="3.40.50.2020">
    <property type="match status" value="1"/>
</dbReference>
<dbReference type="GO" id="GO:0032264">
    <property type="term" value="P:IMP salvage"/>
    <property type="evidence" value="ECO:0007669"/>
    <property type="project" value="UniProtKB-UniPathway"/>
</dbReference>
<accession>A0A6P8IJT1</accession>
<evidence type="ECO:0000256" key="5">
    <source>
        <dbReference type="ARBA" id="ARBA00011895"/>
    </source>
</evidence>
<evidence type="ECO:0000256" key="1">
    <source>
        <dbReference type="ARBA" id="ARBA00001946"/>
    </source>
</evidence>
<evidence type="ECO:0000313" key="16">
    <source>
        <dbReference type="RefSeq" id="XP_031566703.1"/>
    </source>
</evidence>
<dbReference type="InterPro" id="IPR050408">
    <property type="entry name" value="HGPRT"/>
</dbReference>
<dbReference type="InParanoid" id="A0A6P8IJT1"/>
<dbReference type="GO" id="GO:0032263">
    <property type="term" value="P:GMP salvage"/>
    <property type="evidence" value="ECO:0007669"/>
    <property type="project" value="TreeGrafter"/>
</dbReference>
<dbReference type="GO" id="GO:0005829">
    <property type="term" value="C:cytosol"/>
    <property type="evidence" value="ECO:0007669"/>
    <property type="project" value="TreeGrafter"/>
</dbReference>
<evidence type="ECO:0000259" key="14">
    <source>
        <dbReference type="Pfam" id="PF00156"/>
    </source>
</evidence>
<gene>
    <name evidence="16" type="primary">LOC116301733</name>
</gene>
<keyword evidence="11 13" id="KW-0547">Nucleotide-binding</keyword>
<evidence type="ECO:0000256" key="12">
    <source>
        <dbReference type="ARBA" id="ARBA00022842"/>
    </source>
</evidence>
<comment type="similarity">
    <text evidence="4 13">Belongs to the purine/pyrimidine phosphoribosyltransferase family.</text>
</comment>
<dbReference type="InterPro" id="IPR029057">
    <property type="entry name" value="PRTase-like"/>
</dbReference>
<reference evidence="16" key="1">
    <citation type="submission" date="2025-08" db="UniProtKB">
        <authorList>
            <consortium name="RefSeq"/>
        </authorList>
    </citation>
    <scope>IDENTIFICATION</scope>
    <source>
        <tissue evidence="16">Tentacle</tissue>
    </source>
</reference>
<dbReference type="Pfam" id="PF00156">
    <property type="entry name" value="Pribosyltran"/>
    <property type="match status" value="1"/>
</dbReference>
<dbReference type="FunFam" id="3.40.50.2020:FF:000053">
    <property type="entry name" value="Hypoxanthine phosphoribosyltransferase"/>
    <property type="match status" value="1"/>
</dbReference>
<dbReference type="Proteomes" id="UP000515163">
    <property type="component" value="Unplaced"/>
</dbReference>
<evidence type="ECO:0000256" key="11">
    <source>
        <dbReference type="ARBA" id="ARBA00022741"/>
    </source>
</evidence>
<dbReference type="AlphaFoldDB" id="A0A6P8IJT1"/>
<organism evidence="15 16">
    <name type="scientific">Actinia tenebrosa</name>
    <name type="common">Australian red waratah sea anemone</name>
    <dbReference type="NCBI Taxonomy" id="6105"/>
    <lineage>
        <taxon>Eukaryota</taxon>
        <taxon>Metazoa</taxon>
        <taxon>Cnidaria</taxon>
        <taxon>Anthozoa</taxon>
        <taxon>Hexacorallia</taxon>
        <taxon>Actiniaria</taxon>
        <taxon>Actiniidae</taxon>
        <taxon>Actinia</taxon>
    </lineage>
</organism>
<protein>
    <recommendedName>
        <fullName evidence="5 13">Hypoxanthine phosphoribosyltransferase</fullName>
        <ecNumber evidence="5 13">2.4.2.8</ecNumber>
    </recommendedName>
</protein>
<evidence type="ECO:0000256" key="8">
    <source>
        <dbReference type="ARBA" id="ARBA00022679"/>
    </source>
</evidence>
<dbReference type="GO" id="GO:0006166">
    <property type="term" value="P:purine ribonucleoside salvage"/>
    <property type="evidence" value="ECO:0007669"/>
    <property type="project" value="UniProtKB-KW"/>
</dbReference>
<evidence type="ECO:0000313" key="15">
    <source>
        <dbReference type="Proteomes" id="UP000515163"/>
    </source>
</evidence>
<dbReference type="GO" id="GO:0000166">
    <property type="term" value="F:nucleotide binding"/>
    <property type="evidence" value="ECO:0007669"/>
    <property type="project" value="UniProtKB-KW"/>
</dbReference>
<comment type="cofactor">
    <cofactor evidence="1 13">
        <name>Mg(2+)</name>
        <dbReference type="ChEBI" id="CHEBI:18420"/>
    </cofactor>
</comment>
<dbReference type="GO" id="GO:0004422">
    <property type="term" value="F:hypoxanthine phosphoribosyltransferase activity"/>
    <property type="evidence" value="ECO:0007669"/>
    <property type="project" value="InterPro"/>
</dbReference>
<name>A0A6P8IJT1_ACTTE</name>
<evidence type="ECO:0000256" key="7">
    <source>
        <dbReference type="ARBA" id="ARBA00022676"/>
    </source>
</evidence>
<evidence type="ECO:0000256" key="9">
    <source>
        <dbReference type="ARBA" id="ARBA00022723"/>
    </source>
</evidence>
<evidence type="ECO:0000256" key="2">
    <source>
        <dbReference type="ARBA" id="ARBA00004496"/>
    </source>
</evidence>
<proteinExistence type="inferred from homology"/>
<comment type="subcellular location">
    <subcellularLocation>
        <location evidence="2 13">Cytoplasm</location>
    </subcellularLocation>
</comment>
<dbReference type="PANTHER" id="PTHR43340">
    <property type="entry name" value="HYPOXANTHINE-GUANINE PHOSPHORIBOSYLTRANSFERASE"/>
    <property type="match status" value="1"/>
</dbReference>
<keyword evidence="6 13" id="KW-0963">Cytoplasm</keyword>
<dbReference type="InterPro" id="IPR005904">
    <property type="entry name" value="Hxn_phspho_trans"/>
</dbReference>
<evidence type="ECO:0000256" key="4">
    <source>
        <dbReference type="ARBA" id="ARBA00008391"/>
    </source>
</evidence>
<dbReference type="UniPathway" id="UPA00591">
    <property type="reaction ID" value="UER00648"/>
</dbReference>
<dbReference type="GeneID" id="116301733"/>
<dbReference type="GO" id="GO:0000287">
    <property type="term" value="F:magnesium ion binding"/>
    <property type="evidence" value="ECO:0007669"/>
    <property type="project" value="TreeGrafter"/>
</dbReference>
<dbReference type="NCBIfam" id="TIGR01203">
    <property type="entry name" value="HGPRTase"/>
    <property type="match status" value="1"/>
</dbReference>
<dbReference type="OrthoDB" id="9449045at2759"/>
<sequence>MAGNKFITVPDEYQGYSLDMFSIPKHYQDDLKHVMLPRGILLDRTERLARDISRDMQPGGALVGLCVLKGGYQFFADLMEYIRTLNANSETSVPLSVDFIRLKSYEDESSSGEVKILGSDNLASLKGKNVLVVEDIIDTGATMVKLLNTLKKYEPAVIKVVSLFVKRTSRSCGYRPDYTGFEIPDEFILGYALDYNEYFRDLNHVCVINDNGKKKYAIQK</sequence>
<comment type="pathway">
    <text evidence="3 13">Purine metabolism; IMP biosynthesis via salvage pathway; IMP from hypoxanthine: step 1/1.</text>
</comment>
<dbReference type="PANTHER" id="PTHR43340:SF1">
    <property type="entry name" value="HYPOXANTHINE PHOSPHORIBOSYLTRANSFERASE"/>
    <property type="match status" value="1"/>
</dbReference>
<keyword evidence="12 13" id="KW-0460">Magnesium</keyword>
<dbReference type="GO" id="GO:0046100">
    <property type="term" value="P:hypoxanthine metabolic process"/>
    <property type="evidence" value="ECO:0007669"/>
    <property type="project" value="TreeGrafter"/>
</dbReference>
<evidence type="ECO:0000256" key="6">
    <source>
        <dbReference type="ARBA" id="ARBA00022490"/>
    </source>
</evidence>
<evidence type="ECO:0000256" key="3">
    <source>
        <dbReference type="ARBA" id="ARBA00004669"/>
    </source>
</evidence>
<keyword evidence="15" id="KW-1185">Reference proteome</keyword>
<feature type="domain" description="Phosphoribosyltransferase" evidence="14">
    <location>
        <begin position="42"/>
        <end position="195"/>
    </location>
</feature>
<dbReference type="GO" id="GO:0006178">
    <property type="term" value="P:guanine salvage"/>
    <property type="evidence" value="ECO:0007669"/>
    <property type="project" value="TreeGrafter"/>
</dbReference>
<comment type="catalytic activity">
    <reaction evidence="13">
        <text>IMP + diphosphate = hypoxanthine + 5-phospho-alpha-D-ribose 1-diphosphate</text>
        <dbReference type="Rhea" id="RHEA:17973"/>
        <dbReference type="ChEBI" id="CHEBI:17368"/>
        <dbReference type="ChEBI" id="CHEBI:33019"/>
        <dbReference type="ChEBI" id="CHEBI:58017"/>
        <dbReference type="ChEBI" id="CHEBI:58053"/>
        <dbReference type="EC" id="2.4.2.8"/>
    </reaction>
</comment>
<dbReference type="EC" id="2.4.2.8" evidence="5 13"/>